<comment type="caution">
    <text evidence="1">The sequence shown here is derived from an EMBL/GenBank/DDBJ whole genome shotgun (WGS) entry which is preliminary data.</text>
</comment>
<dbReference type="AlphaFoldDB" id="A0A151M5G1"/>
<dbReference type="Proteomes" id="UP000050525">
    <property type="component" value="Unassembled WGS sequence"/>
</dbReference>
<name>A0A151M5G1_ALLMI</name>
<keyword evidence="2" id="KW-1185">Reference proteome</keyword>
<accession>A0A151M5G1</accession>
<gene>
    <name evidence="1" type="ORF">Y1Q_0021027</name>
</gene>
<reference evidence="1 2" key="1">
    <citation type="journal article" date="2012" name="Genome Biol.">
        <title>Sequencing three crocodilian genomes to illuminate the evolution of archosaurs and amniotes.</title>
        <authorList>
            <person name="St John J.A."/>
            <person name="Braun E.L."/>
            <person name="Isberg S.R."/>
            <person name="Miles L.G."/>
            <person name="Chong A.Y."/>
            <person name="Gongora J."/>
            <person name="Dalzell P."/>
            <person name="Moran C."/>
            <person name="Bed'hom B."/>
            <person name="Abzhanov A."/>
            <person name="Burgess S.C."/>
            <person name="Cooksey A.M."/>
            <person name="Castoe T.A."/>
            <person name="Crawford N.G."/>
            <person name="Densmore L.D."/>
            <person name="Drew J.C."/>
            <person name="Edwards S.V."/>
            <person name="Faircloth B.C."/>
            <person name="Fujita M.K."/>
            <person name="Greenwold M.J."/>
            <person name="Hoffmann F.G."/>
            <person name="Howard J.M."/>
            <person name="Iguchi T."/>
            <person name="Janes D.E."/>
            <person name="Khan S.Y."/>
            <person name="Kohno S."/>
            <person name="de Koning A.J."/>
            <person name="Lance S.L."/>
            <person name="McCarthy F.M."/>
            <person name="McCormack J.E."/>
            <person name="Merchant M.E."/>
            <person name="Peterson D.G."/>
            <person name="Pollock D.D."/>
            <person name="Pourmand N."/>
            <person name="Raney B.J."/>
            <person name="Roessler K.A."/>
            <person name="Sanford J.R."/>
            <person name="Sawyer R.H."/>
            <person name="Schmidt C.J."/>
            <person name="Triplett E.W."/>
            <person name="Tuberville T.D."/>
            <person name="Venegas-Anaya M."/>
            <person name="Howard J.T."/>
            <person name="Jarvis E.D."/>
            <person name="Guillette L.J.Jr."/>
            <person name="Glenn T.C."/>
            <person name="Green R.E."/>
            <person name="Ray D.A."/>
        </authorList>
    </citation>
    <scope>NUCLEOTIDE SEQUENCE [LARGE SCALE GENOMIC DNA]</scope>
    <source>
        <strain evidence="1">KSC_2009_1</strain>
    </source>
</reference>
<evidence type="ECO:0000313" key="2">
    <source>
        <dbReference type="Proteomes" id="UP000050525"/>
    </source>
</evidence>
<dbReference type="EMBL" id="AKHW03006558">
    <property type="protein sequence ID" value="KYO19753.1"/>
    <property type="molecule type" value="Genomic_DNA"/>
</dbReference>
<organism evidence="1 2">
    <name type="scientific">Alligator mississippiensis</name>
    <name type="common">American alligator</name>
    <dbReference type="NCBI Taxonomy" id="8496"/>
    <lineage>
        <taxon>Eukaryota</taxon>
        <taxon>Metazoa</taxon>
        <taxon>Chordata</taxon>
        <taxon>Craniata</taxon>
        <taxon>Vertebrata</taxon>
        <taxon>Euteleostomi</taxon>
        <taxon>Archelosauria</taxon>
        <taxon>Archosauria</taxon>
        <taxon>Crocodylia</taxon>
        <taxon>Alligatoridae</taxon>
        <taxon>Alligatorinae</taxon>
        <taxon>Alligator</taxon>
    </lineage>
</organism>
<protein>
    <submittedName>
        <fullName evidence="1">Uncharacterized protein</fullName>
    </submittedName>
</protein>
<sequence length="79" mass="8826">MTPREAETRTSDHNLKLAGRALVEVMAAHGGSSGIYPHEVHIQCMDSKTRKTSVTTLLFLKKVCPFYKNENGVIQGLRR</sequence>
<proteinExistence type="predicted"/>
<evidence type="ECO:0000313" key="1">
    <source>
        <dbReference type="EMBL" id="KYO19753.1"/>
    </source>
</evidence>